<keyword evidence="2" id="KW-1185">Reference proteome</keyword>
<evidence type="ECO:0008006" key="3">
    <source>
        <dbReference type="Google" id="ProtNLM"/>
    </source>
</evidence>
<organism evidence="1 2">
    <name type="scientific">Pseudorhizobium endolithicum</name>
    <dbReference type="NCBI Taxonomy" id="1191678"/>
    <lineage>
        <taxon>Bacteria</taxon>
        <taxon>Pseudomonadati</taxon>
        <taxon>Pseudomonadota</taxon>
        <taxon>Alphaproteobacteria</taxon>
        <taxon>Hyphomicrobiales</taxon>
        <taxon>Rhizobiaceae</taxon>
        <taxon>Rhizobium/Agrobacterium group</taxon>
        <taxon>Pseudorhizobium</taxon>
    </lineage>
</organism>
<gene>
    <name evidence="1" type="ORF">REJC140_00129</name>
</gene>
<comment type="caution">
    <text evidence="1">The sequence shown here is derived from an EMBL/GenBank/DDBJ whole genome shotgun (WGS) entry which is preliminary data.</text>
</comment>
<name>A0ABM8PCM8_9HYPH</name>
<dbReference type="EMBL" id="CABFWF030000001">
    <property type="protein sequence ID" value="CAD7023208.1"/>
    <property type="molecule type" value="Genomic_DNA"/>
</dbReference>
<evidence type="ECO:0000313" key="2">
    <source>
        <dbReference type="Proteomes" id="UP000606921"/>
    </source>
</evidence>
<proteinExistence type="predicted"/>
<dbReference type="Proteomes" id="UP000606921">
    <property type="component" value="Unassembled WGS sequence"/>
</dbReference>
<sequence length="32" mass="3681">MPVLKNARHERFTEMRANGKVISRRTVLLAVS</sequence>
<protein>
    <recommendedName>
        <fullName evidence="3">Transposase</fullName>
    </recommendedName>
</protein>
<accession>A0ABM8PCM8</accession>
<reference evidence="1 2" key="1">
    <citation type="submission" date="2020-11" db="EMBL/GenBank/DDBJ databases">
        <authorList>
            <person name="Lassalle F."/>
        </authorList>
    </citation>
    <scope>NUCLEOTIDE SEQUENCE [LARGE SCALE GENOMIC DNA]</scope>
    <source>
        <strain evidence="1 2">JC140</strain>
    </source>
</reference>
<evidence type="ECO:0000313" key="1">
    <source>
        <dbReference type="EMBL" id="CAD7023208.1"/>
    </source>
</evidence>